<sequence>MRASKIVAALAAGLGVSAAPIAARAVISHDAVVGFAETVPSGTLGSAYLKFKPWLKVVNGCVPFPAVDTAGNTGGGLDITGASNGDCDSSTGQVYVRSTAVGSSYAFMYSWYMPKDSPSSGLGHRHDWESIVVWTDTSYSTILGVATSAHGEYATTTSPPLDGTRAKIQYYSTWPTNHQLGTTDTKGGEQPLIAWESMTDAARTVLTNTDFGSANVPFKDANFQNNLALAAL</sequence>
<evidence type="ECO:0000256" key="3">
    <source>
        <dbReference type="SAM" id="SignalP"/>
    </source>
</evidence>
<dbReference type="GeneID" id="63773782"/>
<dbReference type="STRING" id="1141098.A0A1Y2E168"/>
<dbReference type="RefSeq" id="XP_040716430.1">
    <property type="nucleotide sequence ID" value="XM_040857570.1"/>
</dbReference>
<comment type="similarity">
    <text evidence="1">Belongs to the Necrosis inducing protein (NPP1) family.</text>
</comment>
<dbReference type="PIRSF" id="PIRSF029958">
    <property type="entry name" value="Necrosis-inducing_protein"/>
    <property type="match status" value="1"/>
</dbReference>
<keyword evidence="5" id="KW-1185">Reference proteome</keyword>
<dbReference type="AlphaFoldDB" id="A0A1Y2E168"/>
<feature type="signal peptide" evidence="3">
    <location>
        <begin position="1"/>
        <end position="18"/>
    </location>
</feature>
<feature type="chain" id="PRO_5013208913" evidence="3">
    <location>
        <begin position="19"/>
        <end position="232"/>
    </location>
</feature>
<dbReference type="Pfam" id="PF05630">
    <property type="entry name" value="NPP1"/>
    <property type="match status" value="1"/>
</dbReference>
<keyword evidence="2" id="KW-0843">Virulence</keyword>
<gene>
    <name evidence="4" type="ORF">BCR38DRAFT_391523</name>
</gene>
<evidence type="ECO:0000313" key="5">
    <source>
        <dbReference type="Proteomes" id="UP000193689"/>
    </source>
</evidence>
<dbReference type="OrthoDB" id="89086at2759"/>
<organism evidence="4 5">
    <name type="scientific">Pseudomassariella vexata</name>
    <dbReference type="NCBI Taxonomy" id="1141098"/>
    <lineage>
        <taxon>Eukaryota</taxon>
        <taxon>Fungi</taxon>
        <taxon>Dikarya</taxon>
        <taxon>Ascomycota</taxon>
        <taxon>Pezizomycotina</taxon>
        <taxon>Sordariomycetes</taxon>
        <taxon>Xylariomycetidae</taxon>
        <taxon>Amphisphaeriales</taxon>
        <taxon>Pseudomassariaceae</taxon>
        <taxon>Pseudomassariella</taxon>
    </lineage>
</organism>
<dbReference type="InParanoid" id="A0A1Y2E168"/>
<protein>
    <submittedName>
        <fullName evidence="4">Elicitor</fullName>
    </submittedName>
</protein>
<dbReference type="EMBL" id="MCFJ01000006">
    <property type="protein sequence ID" value="ORY65278.1"/>
    <property type="molecule type" value="Genomic_DNA"/>
</dbReference>
<evidence type="ECO:0000313" key="4">
    <source>
        <dbReference type="EMBL" id="ORY65278.1"/>
    </source>
</evidence>
<evidence type="ECO:0000256" key="2">
    <source>
        <dbReference type="ARBA" id="ARBA00023026"/>
    </source>
</evidence>
<accession>A0A1Y2E168</accession>
<comment type="caution">
    <text evidence="4">The sequence shown here is derived from an EMBL/GenBank/DDBJ whole genome shotgun (WGS) entry which is preliminary data.</text>
</comment>
<evidence type="ECO:0000256" key="1">
    <source>
        <dbReference type="ARBA" id="ARBA00009520"/>
    </source>
</evidence>
<reference evidence="4 5" key="1">
    <citation type="submission" date="2016-07" db="EMBL/GenBank/DDBJ databases">
        <title>Pervasive Adenine N6-methylation of Active Genes in Fungi.</title>
        <authorList>
            <consortium name="DOE Joint Genome Institute"/>
            <person name="Mondo S.J."/>
            <person name="Dannebaum R.O."/>
            <person name="Kuo R.C."/>
            <person name="Labutti K."/>
            <person name="Haridas S."/>
            <person name="Kuo A."/>
            <person name="Salamov A."/>
            <person name="Ahrendt S.R."/>
            <person name="Lipzen A."/>
            <person name="Sullivan W."/>
            <person name="Andreopoulos W.B."/>
            <person name="Clum A."/>
            <person name="Lindquist E."/>
            <person name="Daum C."/>
            <person name="Ramamoorthy G.K."/>
            <person name="Gryganskyi A."/>
            <person name="Culley D."/>
            <person name="Magnuson J.K."/>
            <person name="James T.Y."/>
            <person name="O'Malley M.A."/>
            <person name="Stajich J.E."/>
            <person name="Spatafora J.W."/>
            <person name="Visel A."/>
            <person name="Grigoriev I.V."/>
        </authorList>
    </citation>
    <scope>NUCLEOTIDE SEQUENCE [LARGE SCALE GENOMIC DNA]</scope>
    <source>
        <strain evidence="4 5">CBS 129021</strain>
    </source>
</reference>
<keyword evidence="3" id="KW-0732">Signal</keyword>
<dbReference type="InterPro" id="IPR008701">
    <property type="entry name" value="NPP1"/>
</dbReference>
<dbReference type="PANTHER" id="PTHR33657:SF8">
    <property type="entry name" value="DOMAIN PROTEIN, PUTATIVE (AFU_ORTHOLOGUE AFUA_5G00600)-RELATED"/>
    <property type="match status" value="1"/>
</dbReference>
<dbReference type="Proteomes" id="UP000193689">
    <property type="component" value="Unassembled WGS sequence"/>
</dbReference>
<dbReference type="PANTHER" id="PTHR33657">
    <property type="entry name" value="DOMAIN PROTEIN, PUTATIVE (AFU_ORTHOLOGUE AFUA_5G00600)-RELATED"/>
    <property type="match status" value="1"/>
</dbReference>
<proteinExistence type="inferred from homology"/>
<name>A0A1Y2E168_9PEZI</name>